<comment type="catalytic activity">
    <reaction evidence="2 9">
        <text>glutathione + H2O = L-cysteinylglycine + L-glutamate</text>
        <dbReference type="Rhea" id="RHEA:28807"/>
        <dbReference type="ChEBI" id="CHEBI:15377"/>
        <dbReference type="ChEBI" id="CHEBI:29985"/>
        <dbReference type="ChEBI" id="CHEBI:57925"/>
        <dbReference type="ChEBI" id="CHEBI:61694"/>
        <dbReference type="EC" id="3.4.19.13"/>
    </reaction>
</comment>
<dbReference type="InterPro" id="IPR000101">
    <property type="entry name" value="GGT_peptidase"/>
</dbReference>
<comment type="caution">
    <text evidence="11">The sequence shown here is derived from an EMBL/GenBank/DDBJ whole genome shotgun (WGS) entry which is preliminary data.</text>
</comment>
<keyword evidence="7 9" id="KW-0012">Acyltransferase</keyword>
<evidence type="ECO:0000256" key="9">
    <source>
        <dbReference type="RuleBase" id="RU368036"/>
    </source>
</evidence>
<gene>
    <name evidence="11" type="primary">ggt_3</name>
    <name evidence="11" type="ORF">NBRC116591_41040</name>
</gene>
<evidence type="ECO:0000313" key="12">
    <source>
        <dbReference type="Proteomes" id="UP001465153"/>
    </source>
</evidence>
<dbReference type="Pfam" id="PF01019">
    <property type="entry name" value="G_glu_transpept"/>
    <property type="match status" value="1"/>
</dbReference>
<dbReference type="PANTHER" id="PTHR43199:SF1">
    <property type="entry name" value="GLUTATHIONE HYDROLASE PROENZYME"/>
    <property type="match status" value="1"/>
</dbReference>
<evidence type="ECO:0000256" key="6">
    <source>
        <dbReference type="ARBA" id="ARBA00023145"/>
    </source>
</evidence>
<dbReference type="Gene3D" id="3.60.20.40">
    <property type="match status" value="1"/>
</dbReference>
<comment type="PTM">
    <text evidence="9">Cleaved by autocatalysis into a large and a small subunit.</text>
</comment>
<accession>A0ABQ0AF60</accession>
<comment type="catalytic activity">
    <reaction evidence="8 9">
        <text>an N-terminal (5-L-glutamyl)-[peptide] + an alpha-amino acid = 5-L-glutamyl amino acid + an N-terminal L-alpha-aminoacyl-[peptide]</text>
        <dbReference type="Rhea" id="RHEA:23904"/>
        <dbReference type="Rhea" id="RHEA-COMP:9780"/>
        <dbReference type="Rhea" id="RHEA-COMP:9795"/>
        <dbReference type="ChEBI" id="CHEBI:77644"/>
        <dbReference type="ChEBI" id="CHEBI:78597"/>
        <dbReference type="ChEBI" id="CHEBI:78599"/>
        <dbReference type="ChEBI" id="CHEBI:78608"/>
        <dbReference type="EC" id="2.3.2.2"/>
    </reaction>
</comment>
<dbReference type="NCBIfam" id="TIGR00066">
    <property type="entry name" value="g_glut_trans"/>
    <property type="match status" value="1"/>
</dbReference>
<sequence>MKLFSLNRVVSVACSFVIAATTVAQQSDSGPYNMGNKGIVRYEDVFHPVVGRSGMVSSQNAIATQVGLEILEQGGNAVDASVAVGFALAVTLPRAGNLGGGGFMVLHLADKSLTTTIDYRETAPTGLTAQHFLMEDGQKDPESRDSWHAMGVPGTVAGLYKAWEQYGSGNISWKKLVDPAYRLAKKGFAVNYDLSQLLGLKQEWLKENPSTAKAYFKKDGEVYQAGDKLVLPDLAWSLKQIAKHGPDAFYRGAIAEKIIADMERHGGYIDADDLAQYEAKEKPPVTGSYRGYEVVSMAPPSSGAVAIIEMLNILEHFPLAQWGRSANTMHVMAEAMKLSFADRGTYMGDPDFYPVPIEWLVSKERAKKLADRIDLNRATPSTEIEGDVLPPESPSTTHYSIVDRHGNAVSNTYTLSASFGAGKVIKGTGILMNNQLHTFSVRAGIPGAVGFIASEANKVETFKRPVSSQSPTMVLKEGKLYLVVGSPGGSRIINAVMQIITNVIDHNMNIAEATNERRIHHQWYPDRLELEPGFNADTAELLRQKGHDVEITQTMGSTQSIMVKGEYLLGASDPRRPGALTQGIDK</sequence>
<organism evidence="11 12">
    <name type="scientific">Sessilibacter corallicola</name>
    <dbReference type="NCBI Taxonomy" id="2904075"/>
    <lineage>
        <taxon>Bacteria</taxon>
        <taxon>Pseudomonadati</taxon>
        <taxon>Pseudomonadota</taxon>
        <taxon>Gammaproteobacteria</taxon>
        <taxon>Cellvibrionales</taxon>
        <taxon>Cellvibrionaceae</taxon>
        <taxon>Sessilibacter</taxon>
    </lineage>
</organism>
<dbReference type="Proteomes" id="UP001465153">
    <property type="component" value="Unassembled WGS sequence"/>
</dbReference>
<keyword evidence="6 9" id="KW-0865">Zymogen</keyword>
<comment type="catalytic activity">
    <reaction evidence="1 9">
        <text>an S-substituted glutathione + H2O = an S-substituted L-cysteinylglycine + L-glutamate</text>
        <dbReference type="Rhea" id="RHEA:59468"/>
        <dbReference type="ChEBI" id="CHEBI:15377"/>
        <dbReference type="ChEBI" id="CHEBI:29985"/>
        <dbReference type="ChEBI" id="CHEBI:90779"/>
        <dbReference type="ChEBI" id="CHEBI:143103"/>
        <dbReference type="EC" id="3.4.19.13"/>
    </reaction>
</comment>
<dbReference type="PRINTS" id="PR01210">
    <property type="entry name" value="GGTRANSPTASE"/>
</dbReference>
<reference evidence="11 12" key="1">
    <citation type="submission" date="2024-04" db="EMBL/GenBank/DDBJ databases">
        <title>Draft genome sequence of Sessilibacter corallicola NBRC 116591.</title>
        <authorList>
            <person name="Miyakawa T."/>
            <person name="Kusuya Y."/>
            <person name="Miura T."/>
        </authorList>
    </citation>
    <scope>NUCLEOTIDE SEQUENCE [LARGE SCALE GENOMIC DNA]</scope>
    <source>
        <strain evidence="11 12">KU-00831-HH</strain>
    </source>
</reference>
<dbReference type="PANTHER" id="PTHR43199">
    <property type="entry name" value="GLUTATHIONE HYDROLASE"/>
    <property type="match status" value="1"/>
</dbReference>
<dbReference type="EC" id="3.4.19.13" evidence="9"/>
<proteinExistence type="inferred from homology"/>
<feature type="signal peptide" evidence="10">
    <location>
        <begin position="1"/>
        <end position="19"/>
    </location>
</feature>
<keyword evidence="12" id="KW-1185">Reference proteome</keyword>
<name>A0ABQ0AF60_9GAMM</name>
<dbReference type="SUPFAM" id="SSF56235">
    <property type="entry name" value="N-terminal nucleophile aminohydrolases (Ntn hydrolases)"/>
    <property type="match status" value="1"/>
</dbReference>
<evidence type="ECO:0000256" key="2">
    <source>
        <dbReference type="ARBA" id="ARBA00001089"/>
    </source>
</evidence>
<dbReference type="InterPro" id="IPR043137">
    <property type="entry name" value="GGT_ssub_C"/>
</dbReference>
<dbReference type="InterPro" id="IPR029055">
    <property type="entry name" value="Ntn_hydrolases_N"/>
</dbReference>
<keyword evidence="9" id="KW-0317">Glutathione biosynthesis</keyword>
<feature type="chain" id="PRO_5046809669" description="Glutathione hydrolase proenzyme" evidence="10">
    <location>
        <begin position="20"/>
        <end position="586"/>
    </location>
</feature>
<evidence type="ECO:0000256" key="7">
    <source>
        <dbReference type="ARBA" id="ARBA00023315"/>
    </source>
</evidence>
<dbReference type="RefSeq" id="WP_353304590.1">
    <property type="nucleotide sequence ID" value="NZ_BAABWN010000023.1"/>
</dbReference>
<evidence type="ECO:0000256" key="1">
    <source>
        <dbReference type="ARBA" id="ARBA00001049"/>
    </source>
</evidence>
<dbReference type="Gene3D" id="1.10.246.130">
    <property type="match status" value="1"/>
</dbReference>
<comment type="pathway">
    <text evidence="9">Sulfur metabolism; glutathione metabolism.</text>
</comment>
<keyword evidence="5 9" id="KW-0378">Hydrolase</keyword>
<dbReference type="EC" id="2.3.2.2" evidence="9"/>
<dbReference type="InterPro" id="IPR051792">
    <property type="entry name" value="GGT_bact"/>
</dbReference>
<evidence type="ECO:0000256" key="4">
    <source>
        <dbReference type="ARBA" id="ARBA00022679"/>
    </source>
</evidence>
<evidence type="ECO:0000313" key="11">
    <source>
        <dbReference type="EMBL" id="GAA6170290.1"/>
    </source>
</evidence>
<protein>
    <recommendedName>
        <fullName evidence="9">Glutathione hydrolase proenzyme</fullName>
        <ecNumber evidence="9">2.3.2.2</ecNumber>
        <ecNumber evidence="9">3.4.19.13</ecNumber>
    </recommendedName>
    <component>
        <recommendedName>
            <fullName evidence="9">Glutathione hydrolase large chain</fullName>
        </recommendedName>
    </component>
    <component>
        <recommendedName>
            <fullName evidence="9">Glutathione hydrolase small chain</fullName>
        </recommendedName>
    </component>
</protein>
<evidence type="ECO:0000256" key="5">
    <source>
        <dbReference type="ARBA" id="ARBA00022801"/>
    </source>
</evidence>
<dbReference type="EMBL" id="BAABWN010000023">
    <property type="protein sequence ID" value="GAA6170290.1"/>
    <property type="molecule type" value="Genomic_DNA"/>
</dbReference>
<comment type="subunit">
    <text evidence="9">This enzyme consists of two polypeptide chains, which are synthesized in precursor form from a single polypeptide.</text>
</comment>
<evidence type="ECO:0000256" key="10">
    <source>
        <dbReference type="SAM" id="SignalP"/>
    </source>
</evidence>
<comment type="similarity">
    <text evidence="3 9">Belongs to the gamma-glutamyltransferase family.</text>
</comment>
<evidence type="ECO:0000256" key="3">
    <source>
        <dbReference type="ARBA" id="ARBA00009381"/>
    </source>
</evidence>
<keyword evidence="4 9" id="KW-0808">Transferase</keyword>
<keyword evidence="10" id="KW-0732">Signal</keyword>
<evidence type="ECO:0000256" key="8">
    <source>
        <dbReference type="ARBA" id="ARBA00047417"/>
    </source>
</evidence>
<dbReference type="InterPro" id="IPR043138">
    <property type="entry name" value="GGT_lsub"/>
</dbReference>